<name>A0A168FAS4_CORDF</name>
<dbReference type="OrthoDB" id="2129288at2759"/>
<feature type="domain" description="Tautomerase cis-CaaD-like" evidence="1">
    <location>
        <begin position="1"/>
        <end position="138"/>
    </location>
</feature>
<dbReference type="Gene3D" id="3.30.429.10">
    <property type="entry name" value="Macrophage Migration Inhibitory Factor"/>
    <property type="match status" value="1"/>
</dbReference>
<comment type="caution">
    <text evidence="2">The sequence shown here is derived from an EMBL/GenBank/DDBJ whole genome shotgun (WGS) entry which is preliminary data.</text>
</comment>
<keyword evidence="3" id="KW-1185">Reference proteome</keyword>
<dbReference type="AlphaFoldDB" id="A0A168FAS4"/>
<evidence type="ECO:0000259" key="1">
    <source>
        <dbReference type="Pfam" id="PF14832"/>
    </source>
</evidence>
<dbReference type="InterPro" id="IPR014347">
    <property type="entry name" value="Tautomerase/MIF_sf"/>
</dbReference>
<protein>
    <submittedName>
        <fullName evidence="2">Tautomerase</fullName>
    </submittedName>
</protein>
<dbReference type="Pfam" id="PF14832">
    <property type="entry name" value="Tautomerase_3"/>
    <property type="match status" value="1"/>
</dbReference>
<accession>A0A168FAS4</accession>
<dbReference type="InterPro" id="IPR028116">
    <property type="entry name" value="Cis-CaaD-like"/>
</dbReference>
<organism evidence="2 3">
    <name type="scientific">Akanthomyces lecanii RCEF 1005</name>
    <dbReference type="NCBI Taxonomy" id="1081108"/>
    <lineage>
        <taxon>Eukaryota</taxon>
        <taxon>Fungi</taxon>
        <taxon>Dikarya</taxon>
        <taxon>Ascomycota</taxon>
        <taxon>Pezizomycotina</taxon>
        <taxon>Sordariomycetes</taxon>
        <taxon>Hypocreomycetidae</taxon>
        <taxon>Hypocreales</taxon>
        <taxon>Cordycipitaceae</taxon>
        <taxon>Akanthomyces</taxon>
        <taxon>Cordyceps confragosa</taxon>
    </lineage>
</organism>
<evidence type="ECO:0000313" key="3">
    <source>
        <dbReference type="Proteomes" id="UP000076881"/>
    </source>
</evidence>
<proteinExistence type="predicted"/>
<dbReference type="EMBL" id="AZHF01000005">
    <property type="protein sequence ID" value="OAA74905.1"/>
    <property type="molecule type" value="Genomic_DNA"/>
</dbReference>
<dbReference type="Proteomes" id="UP000076881">
    <property type="component" value="Unassembled WGS sequence"/>
</dbReference>
<dbReference type="SUPFAM" id="SSF55331">
    <property type="entry name" value="Tautomerase/MIF"/>
    <property type="match status" value="1"/>
</dbReference>
<sequence length="149" mass="16751">MPFWNIYHSTGVFTDQDKAAIARGATEFYSRAGLPAFYVHTLFTSMERENSFTGGKLHSTPFVLIEVAHVARNWDGKKEHAEHIKKGIDRVMMPFTTDKGIHLEYAVLEGPAALWRIDGVDPPEAFGPDDKDQAEVNRKILAGKYRSSL</sequence>
<reference evidence="2 3" key="1">
    <citation type="journal article" date="2016" name="Genome Biol. Evol.">
        <title>Divergent and convergent evolution of fungal pathogenicity.</title>
        <authorList>
            <person name="Shang Y."/>
            <person name="Xiao G."/>
            <person name="Zheng P."/>
            <person name="Cen K."/>
            <person name="Zhan S."/>
            <person name="Wang C."/>
        </authorList>
    </citation>
    <scope>NUCLEOTIDE SEQUENCE [LARGE SCALE GENOMIC DNA]</scope>
    <source>
        <strain evidence="2 3">RCEF 1005</strain>
    </source>
</reference>
<evidence type="ECO:0000313" key="2">
    <source>
        <dbReference type="EMBL" id="OAA74905.1"/>
    </source>
</evidence>
<gene>
    <name evidence="2" type="ORF">LEL_06893</name>
</gene>